<proteinExistence type="predicted"/>
<dbReference type="VEuPathDB" id="VectorBase:GAUT019603"/>
<dbReference type="Proteomes" id="UP000078200">
    <property type="component" value="Unassembled WGS sequence"/>
</dbReference>
<evidence type="ECO:0000313" key="2">
    <source>
        <dbReference type="Proteomes" id="UP000078200"/>
    </source>
</evidence>
<organism evidence="1 2">
    <name type="scientific">Glossina austeni</name>
    <name type="common">Savannah tsetse fly</name>
    <dbReference type="NCBI Taxonomy" id="7395"/>
    <lineage>
        <taxon>Eukaryota</taxon>
        <taxon>Metazoa</taxon>
        <taxon>Ecdysozoa</taxon>
        <taxon>Arthropoda</taxon>
        <taxon>Hexapoda</taxon>
        <taxon>Insecta</taxon>
        <taxon>Pterygota</taxon>
        <taxon>Neoptera</taxon>
        <taxon>Endopterygota</taxon>
        <taxon>Diptera</taxon>
        <taxon>Brachycera</taxon>
        <taxon>Muscomorpha</taxon>
        <taxon>Hippoboscoidea</taxon>
        <taxon>Glossinidae</taxon>
        <taxon>Glossina</taxon>
    </lineage>
</organism>
<accession>A0A1A9UY81</accession>
<evidence type="ECO:0000313" key="1">
    <source>
        <dbReference type="EnsemblMetazoa" id="GAUT019603-PA"/>
    </source>
</evidence>
<reference evidence="1" key="1">
    <citation type="submission" date="2020-05" db="UniProtKB">
        <authorList>
            <consortium name="EnsemblMetazoa"/>
        </authorList>
    </citation>
    <scope>IDENTIFICATION</scope>
    <source>
        <strain evidence="1">TTRI</strain>
    </source>
</reference>
<sequence>MSNRISHATIPATVDFHSELGTHRNTIVPFLAPGMENLAKRLEYVIEKQPIETRQMHISDLSLPLANDSLSFLTPILGIHASAIPKFFVYVADLKTGQFSLRAKAANSSSASNKHRITGTPQSLTASTNTSFIILGKIGYEPQGLIRLIN</sequence>
<protein>
    <submittedName>
        <fullName evidence="1">Uncharacterized protein</fullName>
    </submittedName>
</protein>
<keyword evidence="2" id="KW-1185">Reference proteome</keyword>
<dbReference type="EnsemblMetazoa" id="GAUT019603-RA">
    <property type="protein sequence ID" value="GAUT019603-PA"/>
    <property type="gene ID" value="GAUT019603"/>
</dbReference>
<name>A0A1A9UY81_GLOAU</name>
<dbReference type="AlphaFoldDB" id="A0A1A9UY81"/>